<feature type="transmembrane region" description="Helical" evidence="1">
    <location>
        <begin position="12"/>
        <end position="34"/>
    </location>
</feature>
<keyword evidence="1" id="KW-0812">Transmembrane</keyword>
<keyword evidence="3" id="KW-0418">Kinase</keyword>
<protein>
    <submittedName>
        <fullName evidence="3">Putative signal transduction histidine kinase</fullName>
    </submittedName>
</protein>
<feature type="transmembrane region" description="Helical" evidence="1">
    <location>
        <begin position="40"/>
        <end position="62"/>
    </location>
</feature>
<feature type="domain" description="Signal transduction histidine kinase internal region" evidence="2">
    <location>
        <begin position="145"/>
        <end position="223"/>
    </location>
</feature>
<feature type="transmembrane region" description="Helical" evidence="1">
    <location>
        <begin position="105"/>
        <end position="126"/>
    </location>
</feature>
<dbReference type="PANTHER" id="PTHR34220:SF7">
    <property type="entry name" value="SENSOR HISTIDINE KINASE YPDA"/>
    <property type="match status" value="1"/>
</dbReference>
<evidence type="ECO:0000259" key="2">
    <source>
        <dbReference type="Pfam" id="PF06580"/>
    </source>
</evidence>
<keyword evidence="1" id="KW-0472">Membrane</keyword>
<accession>A0A0H4PHU2</accession>
<keyword evidence="3" id="KW-0808">Transferase</keyword>
<dbReference type="InterPro" id="IPR010559">
    <property type="entry name" value="Sig_transdc_His_kin_internal"/>
</dbReference>
<dbReference type="InterPro" id="IPR050640">
    <property type="entry name" value="Bact_2-comp_sensor_kinase"/>
</dbReference>
<evidence type="ECO:0000256" key="1">
    <source>
        <dbReference type="SAM" id="Phobius"/>
    </source>
</evidence>
<dbReference type="KEGG" id="camu:CA2015_4401"/>
<dbReference type="PATRIC" id="fig|320787.5.peg.4827"/>
<dbReference type="GO" id="GO:0000155">
    <property type="term" value="F:phosphorelay sensor kinase activity"/>
    <property type="evidence" value="ECO:0007669"/>
    <property type="project" value="InterPro"/>
</dbReference>
<reference evidence="3 4" key="1">
    <citation type="submission" date="2015-07" db="EMBL/GenBank/DDBJ databases">
        <authorList>
            <person name="Kim K.M."/>
        </authorList>
    </citation>
    <scope>NUCLEOTIDE SEQUENCE [LARGE SCALE GENOMIC DNA]</scope>
    <source>
        <strain evidence="3 4">KCTC 12363</strain>
    </source>
</reference>
<dbReference type="InterPro" id="IPR036890">
    <property type="entry name" value="HATPase_C_sf"/>
</dbReference>
<keyword evidence="4" id="KW-1185">Reference proteome</keyword>
<evidence type="ECO:0000313" key="3">
    <source>
        <dbReference type="EMBL" id="AKP53744.1"/>
    </source>
</evidence>
<organism evidence="3 4">
    <name type="scientific">Cyclobacterium amurskyense</name>
    <dbReference type="NCBI Taxonomy" id="320787"/>
    <lineage>
        <taxon>Bacteria</taxon>
        <taxon>Pseudomonadati</taxon>
        <taxon>Bacteroidota</taxon>
        <taxon>Cytophagia</taxon>
        <taxon>Cytophagales</taxon>
        <taxon>Cyclobacteriaceae</taxon>
        <taxon>Cyclobacterium</taxon>
    </lineage>
</organism>
<gene>
    <name evidence="3" type="ORF">CA2015_4401</name>
</gene>
<dbReference type="Gene3D" id="3.30.565.10">
    <property type="entry name" value="Histidine kinase-like ATPase, C-terminal domain"/>
    <property type="match status" value="1"/>
</dbReference>
<dbReference type="GO" id="GO:0016020">
    <property type="term" value="C:membrane"/>
    <property type="evidence" value="ECO:0007669"/>
    <property type="project" value="InterPro"/>
</dbReference>
<dbReference type="RefSeq" id="WP_048643811.1">
    <property type="nucleotide sequence ID" value="NZ_CAXBGM010000076.1"/>
</dbReference>
<feature type="transmembrane region" description="Helical" evidence="1">
    <location>
        <begin position="74"/>
        <end position="93"/>
    </location>
</feature>
<dbReference type="Proteomes" id="UP000036520">
    <property type="component" value="Chromosome"/>
</dbReference>
<sequence>MKNNFISRPAFYVLHVFFWLCYGTILYASLGNWINSSREISRAVVSDVLTSSAIAYLNYYLLLPKLYKKGKYTGYILASIAVVVTIVLLRVNLLGMTHRSVTYTYFIRSVPAFGFYLITTVIWFFANMISAQRNEIELRNSQLATELKFLKLQLSPHFLFNTLNNIYSMAYFKENNTAPAIMKLSEMMRHMLYEDQGRYVSLSREIKFMENFIELWRLKLDEKPRITFNYEGVLERHRVAHLIFLVFLENAFKHGNTIDGRIAIKLRIDAEDILHYYIRNDVILARKTAEEESGVGLLNVEKRLNLIYPSKHELILNQNNTSFEVKLTLDLK</sequence>
<dbReference type="OrthoDB" id="9792992at2"/>
<name>A0A0H4PHU2_9BACT</name>
<dbReference type="STRING" id="320787.CA2015_4401"/>
<proteinExistence type="predicted"/>
<dbReference type="AlphaFoldDB" id="A0A0H4PHU2"/>
<dbReference type="EMBL" id="CP012040">
    <property type="protein sequence ID" value="AKP53744.1"/>
    <property type="molecule type" value="Genomic_DNA"/>
</dbReference>
<dbReference type="PANTHER" id="PTHR34220">
    <property type="entry name" value="SENSOR HISTIDINE KINASE YPDA"/>
    <property type="match status" value="1"/>
</dbReference>
<keyword evidence="1" id="KW-1133">Transmembrane helix</keyword>
<dbReference type="Pfam" id="PF06580">
    <property type="entry name" value="His_kinase"/>
    <property type="match status" value="1"/>
</dbReference>
<evidence type="ECO:0000313" key="4">
    <source>
        <dbReference type="Proteomes" id="UP000036520"/>
    </source>
</evidence>